<organism evidence="1">
    <name type="scientific">Psilocybe cubensis</name>
    <name type="common">Psychedelic mushroom</name>
    <name type="synonym">Stropharia cubensis</name>
    <dbReference type="NCBI Taxonomy" id="181762"/>
    <lineage>
        <taxon>Eukaryota</taxon>
        <taxon>Fungi</taxon>
        <taxon>Dikarya</taxon>
        <taxon>Basidiomycota</taxon>
        <taxon>Agaricomycotina</taxon>
        <taxon>Agaricomycetes</taxon>
        <taxon>Agaricomycetidae</taxon>
        <taxon>Agaricales</taxon>
        <taxon>Agaricineae</taxon>
        <taxon>Strophariaceae</taxon>
        <taxon>Psilocybe</taxon>
    </lineage>
</organism>
<protein>
    <submittedName>
        <fullName evidence="1">Uncharacterized protein</fullName>
    </submittedName>
</protein>
<comment type="caution">
    <text evidence="1">The sequence shown here is derived from an EMBL/GenBank/DDBJ whole genome shotgun (WGS) entry which is preliminary data.</text>
</comment>
<evidence type="ECO:0000313" key="1">
    <source>
        <dbReference type="EMBL" id="KAG5164691.1"/>
    </source>
</evidence>
<dbReference type="EMBL" id="JAFIQS010000011">
    <property type="protein sequence ID" value="KAG5164691.1"/>
    <property type="molecule type" value="Genomic_DNA"/>
</dbReference>
<name>A0A8H8CGH5_PSICU</name>
<dbReference type="AlphaFoldDB" id="A0A8H8CGH5"/>
<dbReference type="OrthoDB" id="3351042at2759"/>
<reference evidence="1" key="1">
    <citation type="submission" date="2021-02" db="EMBL/GenBank/DDBJ databases">
        <title>Psilocybe cubensis genome.</title>
        <authorList>
            <person name="Mckernan K.J."/>
            <person name="Crawford S."/>
            <person name="Trippe A."/>
            <person name="Kane L.T."/>
            <person name="Mclaughlin S."/>
        </authorList>
    </citation>
    <scope>NUCLEOTIDE SEQUENCE [LARGE SCALE GENOMIC DNA]</scope>
    <source>
        <strain evidence="1">MGC-MH-2018</strain>
    </source>
</reference>
<gene>
    <name evidence="1" type="ORF">JR316_010332</name>
</gene>
<proteinExistence type="predicted"/>
<accession>A0A8H8CGH5</accession>
<sequence length="489" mass="53383">MVETSVLGPIDPASLKKDQEEEKSAPWIVRKLVGSVTGRIVMSSYETLRATGTNIICLSPWGDSSPLFLPCIRFRDLAVHTVIAATGGMAAVAAPVMGPVSDVVVGSLGDTVLVELGLHAGFGLTTKLANDLVFDKTIKKIVPIHSDRLETTAVKVLLITLKYKHTMTDAALGFYRSSLHSDNSLFAAVKDYLSVEKGWFSPYLFASARRPIIPRNMKPDIIFCHGPFLSGEHLIHLYAILPSVACEPKGDYKIGETLLKESAHVIELCDAPPAEPTEVEEEDHHLSLKNLSIPSLSTMFNRSRTPSPEPELTPLPNPPKPRRMVILLVGLKPHRKMWTLSARPSESVMNYILLNGCPAIVVPVKLGGPLVAWDGLTLEQLWEIDLPPSDGALSASGKFEGIVDVVFEYIDLCVDWERVNIPVAESETEQEGNLQTVVSDLKGGEALSRKLLKDAVILLVAAAIRSRSSKEAKKEIDGERSGIAMWRIP</sequence>